<dbReference type="EMBL" id="JAPFFL010000008">
    <property type="protein sequence ID" value="KAJ6707108.1"/>
    <property type="molecule type" value="Genomic_DNA"/>
</dbReference>
<evidence type="ECO:0000313" key="4">
    <source>
        <dbReference type="EMBL" id="KAJ6707108.1"/>
    </source>
</evidence>
<dbReference type="OrthoDB" id="4062651at2759"/>
<dbReference type="InterPro" id="IPR000719">
    <property type="entry name" value="Prot_kinase_dom"/>
</dbReference>
<gene>
    <name evidence="4" type="ORF">OIU85_027458</name>
</gene>
<dbReference type="Gene3D" id="3.30.200.20">
    <property type="entry name" value="Phosphorylase Kinase, domain 1"/>
    <property type="match status" value="1"/>
</dbReference>
<dbReference type="FunFam" id="1.10.510.10:FF:000477">
    <property type="entry name" value="Receptor protein kinase CRINKLY4"/>
    <property type="match status" value="1"/>
</dbReference>
<dbReference type="PANTHER" id="PTHR27001">
    <property type="entry name" value="OS01G0253100 PROTEIN"/>
    <property type="match status" value="1"/>
</dbReference>
<dbReference type="PANTHER" id="PTHR27001:SF39">
    <property type="entry name" value="PROTEIN KINASE SUPERFAMILY PROTEIN"/>
    <property type="match status" value="1"/>
</dbReference>
<keyword evidence="4" id="KW-0418">Kinase</keyword>
<dbReference type="GO" id="GO:0004672">
    <property type="term" value="F:protein kinase activity"/>
    <property type="evidence" value="ECO:0007669"/>
    <property type="project" value="InterPro"/>
</dbReference>
<keyword evidence="4" id="KW-0808">Transferase</keyword>
<evidence type="ECO:0000313" key="5">
    <source>
        <dbReference type="Proteomes" id="UP001151529"/>
    </source>
</evidence>
<dbReference type="InterPro" id="IPR011009">
    <property type="entry name" value="Kinase-like_dom_sf"/>
</dbReference>
<accession>A0A9Q0QI45</accession>
<keyword evidence="4" id="KW-0675">Receptor</keyword>
<dbReference type="Pfam" id="PF07714">
    <property type="entry name" value="PK_Tyr_Ser-Thr"/>
    <property type="match status" value="1"/>
</dbReference>
<comment type="caution">
    <text evidence="4">The sequence shown here is derived from an EMBL/GenBank/DDBJ whole genome shotgun (WGS) entry which is preliminary data.</text>
</comment>
<dbReference type="InterPro" id="IPR001245">
    <property type="entry name" value="Ser-Thr/Tyr_kinase_cat_dom"/>
</dbReference>
<evidence type="ECO:0000259" key="3">
    <source>
        <dbReference type="PROSITE" id="PS50011"/>
    </source>
</evidence>
<dbReference type="Gene3D" id="1.10.510.10">
    <property type="entry name" value="Transferase(Phosphotransferase) domain 1"/>
    <property type="match status" value="1"/>
</dbReference>
<dbReference type="GO" id="GO:0005886">
    <property type="term" value="C:plasma membrane"/>
    <property type="evidence" value="ECO:0007669"/>
    <property type="project" value="TreeGrafter"/>
</dbReference>
<dbReference type="GO" id="GO:0005524">
    <property type="term" value="F:ATP binding"/>
    <property type="evidence" value="ECO:0007669"/>
    <property type="project" value="UniProtKB-KW"/>
</dbReference>
<organism evidence="4 5">
    <name type="scientific">Salix viminalis</name>
    <name type="common">Common osier</name>
    <name type="synonym">Basket willow</name>
    <dbReference type="NCBI Taxonomy" id="40686"/>
    <lineage>
        <taxon>Eukaryota</taxon>
        <taxon>Viridiplantae</taxon>
        <taxon>Streptophyta</taxon>
        <taxon>Embryophyta</taxon>
        <taxon>Tracheophyta</taxon>
        <taxon>Spermatophyta</taxon>
        <taxon>Magnoliopsida</taxon>
        <taxon>eudicotyledons</taxon>
        <taxon>Gunneridae</taxon>
        <taxon>Pentapetalae</taxon>
        <taxon>rosids</taxon>
        <taxon>fabids</taxon>
        <taxon>Malpighiales</taxon>
        <taxon>Salicaceae</taxon>
        <taxon>Saliceae</taxon>
        <taxon>Salix</taxon>
    </lineage>
</organism>
<dbReference type="Proteomes" id="UP001151529">
    <property type="component" value="Chromosome 4"/>
</dbReference>
<feature type="domain" description="Protein kinase" evidence="3">
    <location>
        <begin position="99"/>
        <end position="365"/>
    </location>
</feature>
<name>A0A9Q0QI45_SALVM</name>
<evidence type="ECO:0000256" key="2">
    <source>
        <dbReference type="ARBA" id="ARBA00022840"/>
    </source>
</evidence>
<sequence>MTPKDDYMVQEQTLKVTFGEYSEEAMAEFEDEEVDIRLNEHCFEGNCGFNVLSTVIMEQIKVESFTIKKPVESEESLPAARISAQAYPSTDIDAATDGFNHRRIIGTGRLSTVYAAVLPGDQNPVAVKRIHPSLVLSNACFGFPSMLKTLSLAQHPNLVPILGFSQAPGERIIVMEFVGGMSLDYYLHENSDGAASVLDWSLRMMIAAGAARGLEYLHEGMAPNIVHGCFKSSNVLLDDKFRARVSDYGLSSLAANKKRVLVGHVDDEFWSDGRGEACKESDVYGFGVVLLELLTGRRAEEGLLVRWALPLIREMRLSELLDLRLARPSDTRAIARLARVASACVNNSRTSRPTISQVATILSNLEMEVCA</sequence>
<dbReference type="SUPFAM" id="SSF56112">
    <property type="entry name" value="Protein kinase-like (PK-like)"/>
    <property type="match status" value="1"/>
</dbReference>
<dbReference type="PROSITE" id="PS50011">
    <property type="entry name" value="PROTEIN_KINASE_DOM"/>
    <property type="match status" value="1"/>
</dbReference>
<keyword evidence="2" id="KW-0067">ATP-binding</keyword>
<reference evidence="4" key="2">
    <citation type="journal article" date="2023" name="Int. J. Mol. Sci.">
        <title>De Novo Assembly and Annotation of 11 Diverse Shrub Willow (Salix) Genomes Reveals Novel Gene Organization in Sex-Linked Regions.</title>
        <authorList>
            <person name="Hyden B."/>
            <person name="Feng K."/>
            <person name="Yates T.B."/>
            <person name="Jawdy S."/>
            <person name="Cereghino C."/>
            <person name="Smart L.B."/>
            <person name="Muchero W."/>
        </authorList>
    </citation>
    <scope>NUCLEOTIDE SEQUENCE [LARGE SCALE GENOMIC DNA]</scope>
    <source>
        <tissue evidence="4">Shoot tip</tissue>
    </source>
</reference>
<evidence type="ECO:0000256" key="1">
    <source>
        <dbReference type="ARBA" id="ARBA00022741"/>
    </source>
</evidence>
<dbReference type="FunFam" id="3.30.200.20:FF:000638">
    <property type="entry name" value="serine/threonine-protein kinase-like protein ACR4"/>
    <property type="match status" value="1"/>
</dbReference>
<proteinExistence type="predicted"/>
<dbReference type="AlphaFoldDB" id="A0A9Q0QI45"/>
<keyword evidence="5" id="KW-1185">Reference proteome</keyword>
<protein>
    <submittedName>
        <fullName evidence="4">LEUCINE-RICH REPEAT RECEPTOR PROTEIN KINASE EMS1</fullName>
    </submittedName>
</protein>
<reference evidence="4" key="1">
    <citation type="submission" date="2022-11" db="EMBL/GenBank/DDBJ databases">
        <authorList>
            <person name="Hyden B.L."/>
            <person name="Feng K."/>
            <person name="Yates T."/>
            <person name="Jawdy S."/>
            <person name="Smart L.B."/>
            <person name="Muchero W."/>
        </authorList>
    </citation>
    <scope>NUCLEOTIDE SEQUENCE</scope>
    <source>
        <tissue evidence="4">Shoot tip</tissue>
    </source>
</reference>
<keyword evidence="1" id="KW-0547">Nucleotide-binding</keyword>